<name>A0ABS6TCW1_9ENTE</name>
<evidence type="ECO:0000256" key="1">
    <source>
        <dbReference type="ARBA" id="ARBA00023125"/>
    </source>
</evidence>
<evidence type="ECO:0000256" key="2">
    <source>
        <dbReference type="SAM" id="Phobius"/>
    </source>
</evidence>
<dbReference type="RefSeq" id="WP_218325790.1">
    <property type="nucleotide sequence ID" value="NZ_JAHUZB010000003.1"/>
</dbReference>
<sequence>MENNLSQQLKNYRANHHLTQKELAALLHVSDKTISKWERQAGLPDIATLKQISNLLNISLDELLDQEAPPTYFEFCSSFMIGMLPLIHIVIPNFNWLYRQSFTKKELFHQLRELPKATGIFSLALFSRGIVSFGIVSQGIFSLGVFSFGLISIGAISIGLLAFGNFTAGLAGFGNFSIGILSMGNFGLGLLALGNFAAGYLAIANRPLASLSQSMPNHFQTNDVIRALENLKEQGGSTFLINPLLTVLQSPVLLSGGIILLVTIVLLAVSFLLYGLIQMKKDFFPNKRPQKLV</sequence>
<dbReference type="InterPro" id="IPR001387">
    <property type="entry name" value="Cro/C1-type_HTH"/>
</dbReference>
<dbReference type="PANTHER" id="PTHR46558:SF4">
    <property type="entry name" value="DNA-BIDING PHAGE PROTEIN"/>
    <property type="match status" value="1"/>
</dbReference>
<proteinExistence type="predicted"/>
<dbReference type="SMART" id="SM00530">
    <property type="entry name" value="HTH_XRE"/>
    <property type="match status" value="1"/>
</dbReference>
<dbReference type="EMBL" id="JAHUZB010000003">
    <property type="protein sequence ID" value="MBV7390733.1"/>
    <property type="molecule type" value="Genomic_DNA"/>
</dbReference>
<keyword evidence="5" id="KW-1185">Reference proteome</keyword>
<feature type="transmembrane region" description="Helical" evidence="2">
    <location>
        <begin position="119"/>
        <end position="140"/>
    </location>
</feature>
<evidence type="ECO:0000313" key="4">
    <source>
        <dbReference type="EMBL" id="MBV7390733.1"/>
    </source>
</evidence>
<keyword evidence="2" id="KW-1133">Transmembrane helix</keyword>
<keyword evidence="2" id="KW-0812">Transmembrane</keyword>
<dbReference type="CDD" id="cd00093">
    <property type="entry name" value="HTH_XRE"/>
    <property type="match status" value="1"/>
</dbReference>
<keyword evidence="2" id="KW-0472">Membrane</keyword>
<evidence type="ECO:0000313" key="5">
    <source>
        <dbReference type="Proteomes" id="UP000774130"/>
    </source>
</evidence>
<reference evidence="4 5" key="1">
    <citation type="submission" date="2021-06" db="EMBL/GenBank/DDBJ databases">
        <title>Enterococcus alishanensis sp. nov., a novel lactic acid bacterium isolated from fresh coffee beans.</title>
        <authorList>
            <person name="Chen Y.-S."/>
        </authorList>
    </citation>
    <scope>NUCLEOTIDE SEQUENCE [LARGE SCALE GENOMIC DNA]</scope>
    <source>
        <strain evidence="4 5">ALS3</strain>
    </source>
</reference>
<accession>A0ABS6TCW1</accession>
<keyword evidence="1" id="KW-0238">DNA-binding</keyword>
<dbReference type="PANTHER" id="PTHR46558">
    <property type="entry name" value="TRACRIPTIONAL REGULATORY PROTEIN-RELATED-RELATED"/>
    <property type="match status" value="1"/>
</dbReference>
<evidence type="ECO:0000259" key="3">
    <source>
        <dbReference type="PROSITE" id="PS50943"/>
    </source>
</evidence>
<dbReference type="Proteomes" id="UP000774130">
    <property type="component" value="Unassembled WGS sequence"/>
</dbReference>
<feature type="transmembrane region" description="Helical" evidence="2">
    <location>
        <begin position="146"/>
        <end position="166"/>
    </location>
</feature>
<gene>
    <name evidence="4" type="ORF">KUA55_08585</name>
</gene>
<dbReference type="PROSITE" id="PS50943">
    <property type="entry name" value="HTH_CROC1"/>
    <property type="match status" value="1"/>
</dbReference>
<feature type="transmembrane region" description="Helical" evidence="2">
    <location>
        <begin position="178"/>
        <end position="203"/>
    </location>
</feature>
<feature type="transmembrane region" description="Helical" evidence="2">
    <location>
        <begin position="79"/>
        <end position="98"/>
    </location>
</feature>
<feature type="transmembrane region" description="Helical" evidence="2">
    <location>
        <begin position="252"/>
        <end position="277"/>
    </location>
</feature>
<dbReference type="Pfam" id="PF01381">
    <property type="entry name" value="HTH_3"/>
    <property type="match status" value="1"/>
</dbReference>
<comment type="caution">
    <text evidence="4">The sequence shown here is derived from an EMBL/GenBank/DDBJ whole genome shotgun (WGS) entry which is preliminary data.</text>
</comment>
<protein>
    <submittedName>
        <fullName evidence="4">Helix-turn-helix domain-containing protein</fullName>
    </submittedName>
</protein>
<organism evidence="4 5">
    <name type="scientific">Enterococcus alishanensis</name>
    <dbReference type="NCBI Taxonomy" id="1303817"/>
    <lineage>
        <taxon>Bacteria</taxon>
        <taxon>Bacillati</taxon>
        <taxon>Bacillota</taxon>
        <taxon>Bacilli</taxon>
        <taxon>Lactobacillales</taxon>
        <taxon>Enterococcaceae</taxon>
        <taxon>Enterococcus</taxon>
    </lineage>
</organism>
<feature type="domain" description="HTH cro/C1-type" evidence="3">
    <location>
        <begin position="9"/>
        <end position="63"/>
    </location>
</feature>